<evidence type="ECO:0000313" key="2">
    <source>
        <dbReference type="Proteomes" id="UP000706525"/>
    </source>
</evidence>
<name>A0ABN7ZS73_9BURK</name>
<reference evidence="1 2" key="1">
    <citation type="submission" date="2021-08" db="EMBL/GenBank/DDBJ databases">
        <authorList>
            <person name="Peeters C."/>
        </authorList>
    </citation>
    <scope>NUCLEOTIDE SEQUENCE [LARGE SCALE GENOMIC DNA]</scope>
    <source>
        <strain evidence="1 2">LMG 32289</strain>
    </source>
</reference>
<gene>
    <name evidence="1" type="ORF">LMG32289_06715</name>
</gene>
<evidence type="ECO:0000313" key="1">
    <source>
        <dbReference type="EMBL" id="CAG9186974.1"/>
    </source>
</evidence>
<accession>A0ABN7ZS73</accession>
<organism evidence="1 2">
    <name type="scientific">Cupriavidus pampae</name>
    <dbReference type="NCBI Taxonomy" id="659251"/>
    <lineage>
        <taxon>Bacteria</taxon>
        <taxon>Pseudomonadati</taxon>
        <taxon>Pseudomonadota</taxon>
        <taxon>Betaproteobacteria</taxon>
        <taxon>Burkholderiales</taxon>
        <taxon>Burkholderiaceae</taxon>
        <taxon>Cupriavidus</taxon>
    </lineage>
</organism>
<dbReference type="EMBL" id="CAJZAG010000023">
    <property type="protein sequence ID" value="CAG9186974.1"/>
    <property type="molecule type" value="Genomic_DNA"/>
</dbReference>
<proteinExistence type="predicted"/>
<keyword evidence="2" id="KW-1185">Reference proteome</keyword>
<sequence>MNPAENLNDLSPQQPRELAATLRAQIQEQDAVIARHAQELRYRAGACVDAFLPVQRQMVAELGHQRMRQQAGGGDALVDDVRGNGYLGESLTLTAYPLAPDMMFDREHARGVVQLLANWNGPLNSRTRFLP</sequence>
<protein>
    <submittedName>
        <fullName evidence="1">Uncharacterized protein</fullName>
    </submittedName>
</protein>
<dbReference type="Proteomes" id="UP000706525">
    <property type="component" value="Unassembled WGS sequence"/>
</dbReference>
<comment type="caution">
    <text evidence="1">The sequence shown here is derived from an EMBL/GenBank/DDBJ whole genome shotgun (WGS) entry which is preliminary data.</text>
</comment>